<name>A0A6P9BAM9_PANGU</name>
<dbReference type="GeneID" id="117662575"/>
<dbReference type="FunFam" id="3.30.70.141:FF:000004">
    <property type="entry name" value="Nucleoside diphosphate kinase 7"/>
    <property type="match status" value="1"/>
</dbReference>
<sequence>MNQEERFAFVAEWYDPNASLFRRYELLYYPTDGSVEMYDMKNRCKFLNRTKYEDLNFKDLFVGNRITIFSRHLNLVDYADQYTSRMLGSSKERTLALLKPDVALRLGEIIDMIIHSGFTITKAKMMKLTRGEAMDLHADHQSKPYYNELLEFITSGPVVAMEILGDDAIGRWKQLLGPANSVVARTDAPNTIRGRFGSDSIRNVAHGPDSFASAASELELFFPSNGGRGPTGTAAYTHCTCCVIKPHAIKEGVAGKIIKAILDGGFDISALQMFYMDRANSEEFYAIYKGVVAEYSEMVVELCSGPCIALEIRQIDPEKVFRDYCGPSDPEIARYLRPGTLRARFGKNKIQNAVHCTDLPEDGLLEVQVTKKKDSDPWEGQAAISHALNGRNCDV</sequence>
<dbReference type="GO" id="GO:0006228">
    <property type="term" value="P:UTP biosynthetic process"/>
    <property type="evidence" value="ECO:0007669"/>
    <property type="project" value="UniProtKB-UniRule"/>
</dbReference>
<keyword evidence="3" id="KW-0963">Cytoplasm</keyword>
<dbReference type="GO" id="GO:0006183">
    <property type="term" value="P:GTP biosynthetic process"/>
    <property type="evidence" value="ECO:0007669"/>
    <property type="project" value="UniProtKB-UniRule"/>
</dbReference>
<dbReference type="Pfam" id="PF00334">
    <property type="entry name" value="NDK"/>
    <property type="match status" value="2"/>
</dbReference>
<evidence type="ECO:0000256" key="7">
    <source>
        <dbReference type="PIRNR" id="PIRNR036503"/>
    </source>
</evidence>
<dbReference type="GO" id="GO:0008408">
    <property type="term" value="F:3'-5' exonuclease activity"/>
    <property type="evidence" value="ECO:0007669"/>
    <property type="project" value="UniProtKB-UniRule"/>
</dbReference>
<evidence type="ECO:0000256" key="1">
    <source>
        <dbReference type="ARBA" id="ARBA00004430"/>
    </source>
</evidence>
<organism evidence="12 13">
    <name type="scientific">Pantherophis guttatus</name>
    <name type="common">Corn snake</name>
    <name type="synonym">Elaphe guttata</name>
    <dbReference type="NCBI Taxonomy" id="94885"/>
    <lineage>
        <taxon>Eukaryota</taxon>
        <taxon>Metazoa</taxon>
        <taxon>Chordata</taxon>
        <taxon>Craniata</taxon>
        <taxon>Vertebrata</taxon>
        <taxon>Euteleostomi</taxon>
        <taxon>Lepidosauria</taxon>
        <taxon>Squamata</taxon>
        <taxon>Bifurcata</taxon>
        <taxon>Unidentata</taxon>
        <taxon>Episquamata</taxon>
        <taxon>Toxicofera</taxon>
        <taxon>Serpentes</taxon>
        <taxon>Colubroidea</taxon>
        <taxon>Colubridae</taxon>
        <taxon>Colubrinae</taxon>
        <taxon>Pantherophis</taxon>
    </lineage>
</organism>
<keyword evidence="7 13" id="KW-0418">Kinase</keyword>
<dbReference type="CDD" id="cd04412">
    <property type="entry name" value="NDPk7B"/>
    <property type="match status" value="1"/>
</dbReference>
<dbReference type="InterPro" id="IPR037993">
    <property type="entry name" value="NDPk7B"/>
</dbReference>
<gene>
    <name evidence="13" type="primary">NME7</name>
</gene>
<dbReference type="CTD" id="29922"/>
<dbReference type="Pfam" id="PF25364">
    <property type="entry name" value="PH_NDK7_N"/>
    <property type="match status" value="1"/>
</dbReference>
<dbReference type="GO" id="GO:0006241">
    <property type="term" value="P:CTP biosynthetic process"/>
    <property type="evidence" value="ECO:0007669"/>
    <property type="project" value="UniProtKB-UniRule"/>
</dbReference>
<reference evidence="13" key="1">
    <citation type="submission" date="2025-08" db="UniProtKB">
        <authorList>
            <consortium name="RefSeq"/>
        </authorList>
    </citation>
    <scope>IDENTIFICATION</scope>
    <source>
        <tissue evidence="13">Blood</tissue>
    </source>
</reference>
<dbReference type="RefSeq" id="XP_034267933.1">
    <property type="nucleotide sequence ID" value="XM_034412042.2"/>
</dbReference>
<evidence type="ECO:0000256" key="8">
    <source>
        <dbReference type="PIRSR" id="PIRSR036503-50"/>
    </source>
</evidence>
<evidence type="ECO:0000256" key="2">
    <source>
        <dbReference type="ARBA" id="ARBA00008142"/>
    </source>
</evidence>
<evidence type="ECO:0000259" key="11">
    <source>
        <dbReference type="PROSITE" id="PS51336"/>
    </source>
</evidence>
<accession>A0A6P9BAM9</accession>
<dbReference type="Gene3D" id="2.30.29.170">
    <property type="match status" value="1"/>
</dbReference>
<evidence type="ECO:0000256" key="6">
    <source>
        <dbReference type="ARBA" id="ARBA00023273"/>
    </source>
</evidence>
<dbReference type="PANTHER" id="PTHR43109">
    <property type="entry name" value="NUCLEOSIDE DIPHOSPHATE KINASE 7"/>
    <property type="match status" value="1"/>
</dbReference>
<feature type="domain" description="DM10" evidence="11">
    <location>
        <begin position="3"/>
        <end position="91"/>
    </location>
</feature>
<dbReference type="InterPro" id="IPR034907">
    <property type="entry name" value="NDK-like_dom"/>
</dbReference>
<dbReference type="PROSITE" id="PS51374">
    <property type="entry name" value="NDPK_LIKE"/>
    <property type="match status" value="2"/>
</dbReference>
<evidence type="ECO:0000313" key="12">
    <source>
        <dbReference type="Proteomes" id="UP001652622"/>
    </source>
</evidence>
<protein>
    <recommendedName>
        <fullName evidence="7">Nucleoside diphosphate kinase homolog 7</fullName>
        <shortName evidence="7">NDK 7</shortName>
    </recommendedName>
</protein>
<dbReference type="GO" id="GO:0005879">
    <property type="term" value="C:axonemal microtubule"/>
    <property type="evidence" value="ECO:0007669"/>
    <property type="project" value="TreeGrafter"/>
</dbReference>
<evidence type="ECO:0000256" key="5">
    <source>
        <dbReference type="ARBA" id="ARBA00023212"/>
    </source>
</evidence>
<keyword evidence="5" id="KW-0206">Cytoskeleton</keyword>
<dbReference type="AlphaFoldDB" id="A0A6P9BAM9"/>
<comment type="subcellular location">
    <subcellularLocation>
        <location evidence="1">Cytoplasm</location>
        <location evidence="1">Cytoskeleton</location>
        <location evidence="1">Cilium axoneme</location>
    </subcellularLocation>
</comment>
<dbReference type="SMART" id="SM00562">
    <property type="entry name" value="NDK"/>
    <property type="match status" value="2"/>
</dbReference>
<comment type="caution">
    <text evidence="9">Lacks conserved residue(s) required for the propagation of feature annotation.</text>
</comment>
<dbReference type="SMART" id="SM00676">
    <property type="entry name" value="DM10"/>
    <property type="match status" value="1"/>
</dbReference>
<dbReference type="OrthoDB" id="270127at2759"/>
<dbReference type="InterPro" id="IPR006602">
    <property type="entry name" value="DM10_dom"/>
</dbReference>
<keyword evidence="4 7" id="KW-0378">Hydrolase</keyword>
<dbReference type="PIRSF" id="PIRSF036503">
    <property type="entry name" value="NDK7"/>
    <property type="match status" value="1"/>
</dbReference>
<dbReference type="InterPro" id="IPR057579">
    <property type="entry name" value="DM10_NDK7"/>
</dbReference>
<dbReference type="Gene3D" id="3.30.70.141">
    <property type="entry name" value="Nucleoside diphosphate kinase-like domain"/>
    <property type="match status" value="2"/>
</dbReference>
<dbReference type="PRINTS" id="PR01243">
    <property type="entry name" value="NUCDPKINASE"/>
</dbReference>
<evidence type="ECO:0000313" key="13">
    <source>
        <dbReference type="RefSeq" id="XP_034267933.1"/>
    </source>
</evidence>
<dbReference type="Proteomes" id="UP001652622">
    <property type="component" value="Unplaced"/>
</dbReference>
<dbReference type="PROSITE" id="PS51336">
    <property type="entry name" value="DM10"/>
    <property type="match status" value="1"/>
</dbReference>
<dbReference type="GO" id="GO:0005524">
    <property type="term" value="F:ATP binding"/>
    <property type="evidence" value="ECO:0007669"/>
    <property type="project" value="UniProtKB-UniRule"/>
</dbReference>
<dbReference type="GO" id="GO:0004550">
    <property type="term" value="F:nucleoside diphosphate kinase activity"/>
    <property type="evidence" value="ECO:0007669"/>
    <property type="project" value="InterPro"/>
</dbReference>
<keyword evidence="7" id="KW-0808">Transferase</keyword>
<keyword evidence="7" id="KW-0539">Nucleus</keyword>
<feature type="active site" description="Pros-phosphohistidine intermediate" evidence="8">
    <location>
        <position position="206"/>
    </location>
</feature>
<proteinExistence type="inferred from homology"/>
<comment type="similarity">
    <text evidence="2 7 9 10">Belongs to the NDK family.</text>
</comment>
<evidence type="ECO:0000256" key="3">
    <source>
        <dbReference type="ARBA" id="ARBA00022490"/>
    </source>
</evidence>
<dbReference type="FunFam" id="3.30.70.141:FF:000010">
    <property type="entry name" value="Nucleoside diphosphate kinase 7"/>
    <property type="match status" value="1"/>
</dbReference>
<dbReference type="GO" id="GO:0005813">
    <property type="term" value="C:centrosome"/>
    <property type="evidence" value="ECO:0007669"/>
    <property type="project" value="TreeGrafter"/>
</dbReference>
<dbReference type="InterPro" id="IPR001564">
    <property type="entry name" value="Nucleoside_diP_kinase"/>
</dbReference>
<keyword evidence="12" id="KW-1185">Reference proteome</keyword>
<keyword evidence="6" id="KW-0966">Cell projection</keyword>
<evidence type="ECO:0000256" key="9">
    <source>
        <dbReference type="PROSITE-ProRule" id="PRU00706"/>
    </source>
</evidence>
<dbReference type="PANTHER" id="PTHR43109:SF2">
    <property type="entry name" value="NUCLEOSIDE DIPHOSPHATE KINASE 7"/>
    <property type="match status" value="1"/>
</dbReference>
<evidence type="ECO:0000256" key="10">
    <source>
        <dbReference type="RuleBase" id="RU004011"/>
    </source>
</evidence>
<dbReference type="InterPro" id="IPR011410">
    <property type="entry name" value="NDPK7"/>
</dbReference>
<evidence type="ECO:0000256" key="4">
    <source>
        <dbReference type="ARBA" id="ARBA00022801"/>
    </source>
</evidence>
<dbReference type="InterPro" id="IPR036850">
    <property type="entry name" value="NDK-like_dom_sf"/>
</dbReference>
<dbReference type="SUPFAM" id="SSF54919">
    <property type="entry name" value="Nucleoside diphosphate kinase, NDK"/>
    <property type="match status" value="2"/>
</dbReference>